<dbReference type="RefSeq" id="XP_009546269.1">
    <property type="nucleotide sequence ID" value="XM_009547974.1"/>
</dbReference>
<dbReference type="InParanoid" id="W4K7A4"/>
<evidence type="ECO:0000313" key="3">
    <source>
        <dbReference type="Proteomes" id="UP000030671"/>
    </source>
</evidence>
<dbReference type="HOGENOM" id="CLU_1949083_0_0_1"/>
<dbReference type="EMBL" id="KI925458">
    <property type="protein sequence ID" value="ETW81639.1"/>
    <property type="molecule type" value="Genomic_DNA"/>
</dbReference>
<evidence type="ECO:0000256" key="1">
    <source>
        <dbReference type="SAM" id="MobiDB-lite"/>
    </source>
</evidence>
<accession>W4K7A4</accession>
<dbReference type="Proteomes" id="UP000030671">
    <property type="component" value="Unassembled WGS sequence"/>
</dbReference>
<name>W4K7A4_HETIT</name>
<keyword evidence="3" id="KW-1185">Reference proteome</keyword>
<sequence length="129" mass="14056">MPYAAPADAPTRLDSARYPQQPQPEPQPGPRRAHVTALDASSPHPPRIPLLAFQAGPAYIFTYARTYMSFYGTRHSRLVVVARADVCLSIHCVQRTACSLIGPLAGAPRLSGERERELYYVGGAMGTAY</sequence>
<dbReference type="KEGG" id="hir:HETIRDRAFT_451379"/>
<reference evidence="2 3" key="1">
    <citation type="journal article" date="2012" name="New Phytol.">
        <title>Insight into trade-off between wood decay and parasitism from the genome of a fungal forest pathogen.</title>
        <authorList>
            <person name="Olson A."/>
            <person name="Aerts A."/>
            <person name="Asiegbu F."/>
            <person name="Belbahri L."/>
            <person name="Bouzid O."/>
            <person name="Broberg A."/>
            <person name="Canback B."/>
            <person name="Coutinho P.M."/>
            <person name="Cullen D."/>
            <person name="Dalman K."/>
            <person name="Deflorio G."/>
            <person name="van Diepen L.T."/>
            <person name="Dunand C."/>
            <person name="Duplessis S."/>
            <person name="Durling M."/>
            <person name="Gonthier P."/>
            <person name="Grimwood J."/>
            <person name="Fossdal C.G."/>
            <person name="Hansson D."/>
            <person name="Henrissat B."/>
            <person name="Hietala A."/>
            <person name="Himmelstrand K."/>
            <person name="Hoffmeister D."/>
            <person name="Hogberg N."/>
            <person name="James T.Y."/>
            <person name="Karlsson M."/>
            <person name="Kohler A."/>
            <person name="Kues U."/>
            <person name="Lee Y.H."/>
            <person name="Lin Y.C."/>
            <person name="Lind M."/>
            <person name="Lindquist E."/>
            <person name="Lombard V."/>
            <person name="Lucas S."/>
            <person name="Lunden K."/>
            <person name="Morin E."/>
            <person name="Murat C."/>
            <person name="Park J."/>
            <person name="Raffaello T."/>
            <person name="Rouze P."/>
            <person name="Salamov A."/>
            <person name="Schmutz J."/>
            <person name="Solheim H."/>
            <person name="Stahlberg J."/>
            <person name="Velez H."/>
            <person name="de Vries R.P."/>
            <person name="Wiebenga A."/>
            <person name="Woodward S."/>
            <person name="Yakovlev I."/>
            <person name="Garbelotto M."/>
            <person name="Martin F."/>
            <person name="Grigoriev I.V."/>
            <person name="Stenlid J."/>
        </authorList>
    </citation>
    <scope>NUCLEOTIDE SEQUENCE [LARGE SCALE GENOMIC DNA]</scope>
    <source>
        <strain evidence="2 3">TC 32-1</strain>
    </source>
</reference>
<protein>
    <submittedName>
        <fullName evidence="2">Uncharacterized protein</fullName>
    </submittedName>
</protein>
<evidence type="ECO:0000313" key="2">
    <source>
        <dbReference type="EMBL" id="ETW81639.1"/>
    </source>
</evidence>
<gene>
    <name evidence="2" type="ORF">HETIRDRAFT_451379</name>
</gene>
<proteinExistence type="predicted"/>
<dbReference type="GeneID" id="20676144"/>
<feature type="region of interest" description="Disordered" evidence="1">
    <location>
        <begin position="1"/>
        <end position="43"/>
    </location>
</feature>
<dbReference type="AlphaFoldDB" id="W4K7A4"/>
<organism evidence="2 3">
    <name type="scientific">Heterobasidion irregulare (strain TC 32-1)</name>
    <dbReference type="NCBI Taxonomy" id="747525"/>
    <lineage>
        <taxon>Eukaryota</taxon>
        <taxon>Fungi</taxon>
        <taxon>Dikarya</taxon>
        <taxon>Basidiomycota</taxon>
        <taxon>Agaricomycotina</taxon>
        <taxon>Agaricomycetes</taxon>
        <taxon>Russulales</taxon>
        <taxon>Bondarzewiaceae</taxon>
        <taxon>Heterobasidion</taxon>
        <taxon>Heterobasidion annosum species complex</taxon>
    </lineage>
</organism>